<evidence type="ECO:0000256" key="3">
    <source>
        <dbReference type="PROSITE-ProRule" id="PRU00708"/>
    </source>
</evidence>
<dbReference type="PANTHER" id="PTHR47936:SF1">
    <property type="entry name" value="PENTATRICOPEPTIDE REPEAT-CONTAINING PROTEIN GUN1, CHLOROPLASTIC"/>
    <property type="match status" value="1"/>
</dbReference>
<reference evidence="4 5" key="1">
    <citation type="submission" date="2017-07" db="EMBL/GenBank/DDBJ databases">
        <title>An improved, manually edited Actinidia chinensis var. chinensis (kiwifruit) genome highlights the challenges associated with draft genomes and gene prediction in plants.</title>
        <authorList>
            <person name="Pilkington S."/>
            <person name="Crowhurst R."/>
            <person name="Hilario E."/>
            <person name="Nardozza S."/>
            <person name="Fraser L."/>
            <person name="Peng Y."/>
            <person name="Gunaseelan K."/>
            <person name="Simpson R."/>
            <person name="Tahir J."/>
            <person name="Deroles S."/>
            <person name="Templeton K."/>
            <person name="Luo Z."/>
            <person name="Davy M."/>
            <person name="Cheng C."/>
            <person name="Mcneilage M."/>
            <person name="Scaglione D."/>
            <person name="Liu Y."/>
            <person name="Zhang Q."/>
            <person name="Datson P."/>
            <person name="De Silva N."/>
            <person name="Gardiner S."/>
            <person name="Bassett H."/>
            <person name="Chagne D."/>
            <person name="Mccallum J."/>
            <person name="Dzierzon H."/>
            <person name="Deng C."/>
            <person name="Wang Y.-Y."/>
            <person name="Barron N."/>
            <person name="Manako K."/>
            <person name="Bowen J."/>
            <person name="Foster T."/>
            <person name="Erridge Z."/>
            <person name="Tiffin H."/>
            <person name="Waite C."/>
            <person name="Davies K."/>
            <person name="Grierson E."/>
            <person name="Laing W."/>
            <person name="Kirk R."/>
            <person name="Chen X."/>
            <person name="Wood M."/>
            <person name="Montefiori M."/>
            <person name="Brummell D."/>
            <person name="Schwinn K."/>
            <person name="Catanach A."/>
            <person name="Fullerton C."/>
            <person name="Li D."/>
            <person name="Meiyalaghan S."/>
            <person name="Nieuwenhuizen N."/>
            <person name="Read N."/>
            <person name="Prakash R."/>
            <person name="Hunter D."/>
            <person name="Zhang H."/>
            <person name="Mckenzie M."/>
            <person name="Knabel M."/>
            <person name="Harris A."/>
            <person name="Allan A."/>
            <person name="Chen A."/>
            <person name="Janssen B."/>
            <person name="Plunkett B."/>
            <person name="Dwamena C."/>
            <person name="Voogd C."/>
            <person name="Leif D."/>
            <person name="Lafferty D."/>
            <person name="Souleyre E."/>
            <person name="Varkonyi-Gasic E."/>
            <person name="Gambi F."/>
            <person name="Hanley J."/>
            <person name="Yao J.-L."/>
            <person name="Cheung J."/>
            <person name="David K."/>
            <person name="Warren B."/>
            <person name="Marsh K."/>
            <person name="Snowden K."/>
            <person name="Lin-Wang K."/>
            <person name="Brian L."/>
            <person name="Martinez-Sanchez M."/>
            <person name="Wang M."/>
            <person name="Ileperuma N."/>
            <person name="Macnee N."/>
            <person name="Campin R."/>
            <person name="Mcatee P."/>
            <person name="Drummond R."/>
            <person name="Espley R."/>
            <person name="Ireland H."/>
            <person name="Wu R."/>
            <person name="Atkinson R."/>
            <person name="Karunairetnam S."/>
            <person name="Bulley S."/>
            <person name="Chunkath S."/>
            <person name="Hanley Z."/>
            <person name="Storey R."/>
            <person name="Thrimawithana A."/>
            <person name="Thomson S."/>
            <person name="David C."/>
            <person name="Testolin R."/>
        </authorList>
    </citation>
    <scope>NUCLEOTIDE SEQUENCE [LARGE SCALE GENOMIC DNA]</scope>
    <source>
        <strain evidence="5">cv. Red5</strain>
        <tissue evidence="4">Young leaf</tissue>
    </source>
</reference>
<sequence length="405" mass="45300">MAALCRTQSRYLLSHSYRTLSLFSTLSSPSSPSPSPFRSVKSAIESESDPLKLAGIFESSAASARFRRHRPLFHLSIRKLSRSGRPDLVERVINHTIAATADSSSHLRSEGFWIRIVMLYSSAGMVDHAVQTFNQMENHNCARTEKSLCAILSVHLDNKMYDEFHELFASIPTKIGVAPGVKSHNLVLKAFCEDNRVDSAQELVNKMENEAMVLPDIHSYNILLGAYWKNNDGGGFDRIVKKVVEKGLDLNLTTYNYRIMRLCKSKEIVRAKKVFDEMLQKGVKPNSASYNSLIAGFCKIGDLESAKAVLERMVGDGYASPPSFAYYTLMRHMVEEGEFDSALEMCNEIIRRKWVPPFEAMGGMVNGLVKMSKSAEAKEIVEKMRTRLKGSAVDSWGKIEAALPL</sequence>
<dbReference type="Gramene" id="PSR95013">
    <property type="protein sequence ID" value="PSR95013"/>
    <property type="gene ID" value="CEY00_Acc25768"/>
</dbReference>
<dbReference type="Pfam" id="PF13041">
    <property type="entry name" value="PPR_2"/>
    <property type="match status" value="2"/>
</dbReference>
<dbReference type="SUPFAM" id="SSF81901">
    <property type="entry name" value="HCP-like"/>
    <property type="match status" value="1"/>
</dbReference>
<dbReference type="PROSITE" id="PS51375">
    <property type="entry name" value="PPR"/>
    <property type="match status" value="4"/>
</dbReference>
<comment type="caution">
    <text evidence="4">The sequence shown here is derived from an EMBL/GenBank/DDBJ whole genome shotgun (WGS) entry which is preliminary data.</text>
</comment>
<evidence type="ECO:0000313" key="5">
    <source>
        <dbReference type="Proteomes" id="UP000241394"/>
    </source>
</evidence>
<dbReference type="Proteomes" id="UP000241394">
    <property type="component" value="Chromosome LG23"/>
</dbReference>
<feature type="repeat" description="PPR" evidence="3">
    <location>
        <begin position="251"/>
        <end position="285"/>
    </location>
</feature>
<dbReference type="NCBIfam" id="TIGR00756">
    <property type="entry name" value="PPR"/>
    <property type="match status" value="3"/>
</dbReference>
<organism evidence="4 5">
    <name type="scientific">Actinidia chinensis var. chinensis</name>
    <name type="common">Chinese soft-hair kiwi</name>
    <dbReference type="NCBI Taxonomy" id="1590841"/>
    <lineage>
        <taxon>Eukaryota</taxon>
        <taxon>Viridiplantae</taxon>
        <taxon>Streptophyta</taxon>
        <taxon>Embryophyta</taxon>
        <taxon>Tracheophyta</taxon>
        <taxon>Spermatophyta</taxon>
        <taxon>Magnoliopsida</taxon>
        <taxon>eudicotyledons</taxon>
        <taxon>Gunneridae</taxon>
        <taxon>Pentapetalae</taxon>
        <taxon>asterids</taxon>
        <taxon>Ericales</taxon>
        <taxon>Actinidiaceae</taxon>
        <taxon>Actinidia</taxon>
    </lineage>
</organism>
<dbReference type="InParanoid" id="A0A2R6PPV4"/>
<evidence type="ECO:0000256" key="1">
    <source>
        <dbReference type="ARBA" id="ARBA00007626"/>
    </source>
</evidence>
<name>A0A2R6PPV4_ACTCC</name>
<dbReference type="GO" id="GO:0009507">
    <property type="term" value="C:chloroplast"/>
    <property type="evidence" value="ECO:0007669"/>
    <property type="project" value="TreeGrafter"/>
</dbReference>
<dbReference type="STRING" id="1590841.A0A2R6PPV4"/>
<keyword evidence="2" id="KW-0677">Repeat</keyword>
<dbReference type="EMBL" id="NKQK01000023">
    <property type="protein sequence ID" value="PSR95013.1"/>
    <property type="molecule type" value="Genomic_DNA"/>
</dbReference>
<dbReference type="Gene3D" id="1.25.40.10">
    <property type="entry name" value="Tetratricopeptide repeat domain"/>
    <property type="match status" value="2"/>
</dbReference>
<keyword evidence="5" id="KW-1185">Reference proteome</keyword>
<feature type="repeat" description="PPR" evidence="3">
    <location>
        <begin position="286"/>
        <end position="320"/>
    </location>
</feature>
<dbReference type="GO" id="GO:0031930">
    <property type="term" value="P:mitochondria-nucleus signaling pathway"/>
    <property type="evidence" value="ECO:0007669"/>
    <property type="project" value="TreeGrafter"/>
</dbReference>
<dbReference type="OMA" id="FWIRLIM"/>
<dbReference type="Pfam" id="PF01535">
    <property type="entry name" value="PPR"/>
    <property type="match status" value="2"/>
</dbReference>
<protein>
    <submittedName>
        <fullName evidence="4">Pentatricopeptide repeat-containing protein</fullName>
    </submittedName>
</protein>
<dbReference type="GO" id="GO:0010019">
    <property type="term" value="P:chloroplast-nucleus signaling pathway"/>
    <property type="evidence" value="ECO:0007669"/>
    <property type="project" value="TreeGrafter"/>
</dbReference>
<accession>A0A2R6PPV4</accession>
<feature type="repeat" description="PPR" evidence="3">
    <location>
        <begin position="180"/>
        <end position="214"/>
    </location>
</feature>
<evidence type="ECO:0000256" key="2">
    <source>
        <dbReference type="ARBA" id="ARBA00022737"/>
    </source>
</evidence>
<evidence type="ECO:0000313" key="4">
    <source>
        <dbReference type="EMBL" id="PSR95013.1"/>
    </source>
</evidence>
<gene>
    <name evidence="4" type="ORF">CEY00_Acc25768</name>
</gene>
<comment type="similarity">
    <text evidence="1">Belongs to the PPR family. P subfamily.</text>
</comment>
<dbReference type="AlphaFoldDB" id="A0A2R6PPV4"/>
<proteinExistence type="inferred from homology"/>
<feature type="repeat" description="PPR" evidence="3">
    <location>
        <begin position="322"/>
        <end position="356"/>
    </location>
</feature>
<dbReference type="OrthoDB" id="185373at2759"/>
<reference evidence="5" key="2">
    <citation type="journal article" date="2018" name="BMC Genomics">
        <title>A manually annotated Actinidia chinensis var. chinensis (kiwifruit) genome highlights the challenges associated with draft genomes and gene prediction in plants.</title>
        <authorList>
            <person name="Pilkington S.M."/>
            <person name="Crowhurst R."/>
            <person name="Hilario E."/>
            <person name="Nardozza S."/>
            <person name="Fraser L."/>
            <person name="Peng Y."/>
            <person name="Gunaseelan K."/>
            <person name="Simpson R."/>
            <person name="Tahir J."/>
            <person name="Deroles S.C."/>
            <person name="Templeton K."/>
            <person name="Luo Z."/>
            <person name="Davy M."/>
            <person name="Cheng C."/>
            <person name="McNeilage M."/>
            <person name="Scaglione D."/>
            <person name="Liu Y."/>
            <person name="Zhang Q."/>
            <person name="Datson P."/>
            <person name="De Silva N."/>
            <person name="Gardiner S.E."/>
            <person name="Bassett H."/>
            <person name="Chagne D."/>
            <person name="McCallum J."/>
            <person name="Dzierzon H."/>
            <person name="Deng C."/>
            <person name="Wang Y.Y."/>
            <person name="Barron L."/>
            <person name="Manako K."/>
            <person name="Bowen J."/>
            <person name="Foster T.M."/>
            <person name="Erridge Z.A."/>
            <person name="Tiffin H."/>
            <person name="Waite C.N."/>
            <person name="Davies K.M."/>
            <person name="Grierson E.P."/>
            <person name="Laing W.A."/>
            <person name="Kirk R."/>
            <person name="Chen X."/>
            <person name="Wood M."/>
            <person name="Montefiori M."/>
            <person name="Brummell D.A."/>
            <person name="Schwinn K.E."/>
            <person name="Catanach A."/>
            <person name="Fullerton C."/>
            <person name="Li D."/>
            <person name="Meiyalaghan S."/>
            <person name="Nieuwenhuizen N."/>
            <person name="Read N."/>
            <person name="Prakash R."/>
            <person name="Hunter D."/>
            <person name="Zhang H."/>
            <person name="McKenzie M."/>
            <person name="Knabel M."/>
            <person name="Harris A."/>
            <person name="Allan A.C."/>
            <person name="Gleave A."/>
            <person name="Chen A."/>
            <person name="Janssen B.J."/>
            <person name="Plunkett B."/>
            <person name="Ampomah-Dwamena C."/>
            <person name="Voogd C."/>
            <person name="Leif D."/>
            <person name="Lafferty D."/>
            <person name="Souleyre E.J.F."/>
            <person name="Varkonyi-Gasic E."/>
            <person name="Gambi F."/>
            <person name="Hanley J."/>
            <person name="Yao J.L."/>
            <person name="Cheung J."/>
            <person name="David K.M."/>
            <person name="Warren B."/>
            <person name="Marsh K."/>
            <person name="Snowden K.C."/>
            <person name="Lin-Wang K."/>
            <person name="Brian L."/>
            <person name="Martinez-Sanchez M."/>
            <person name="Wang M."/>
            <person name="Ileperuma N."/>
            <person name="Macnee N."/>
            <person name="Campin R."/>
            <person name="McAtee P."/>
            <person name="Drummond R.S.M."/>
            <person name="Espley R.V."/>
            <person name="Ireland H.S."/>
            <person name="Wu R."/>
            <person name="Atkinson R.G."/>
            <person name="Karunairetnam S."/>
            <person name="Bulley S."/>
            <person name="Chunkath S."/>
            <person name="Hanley Z."/>
            <person name="Storey R."/>
            <person name="Thrimawithana A.H."/>
            <person name="Thomson S."/>
            <person name="David C."/>
            <person name="Testolin R."/>
            <person name="Huang H."/>
            <person name="Hellens R.P."/>
            <person name="Schaffer R.J."/>
        </authorList>
    </citation>
    <scope>NUCLEOTIDE SEQUENCE [LARGE SCALE GENOMIC DNA]</scope>
    <source>
        <strain evidence="5">cv. Red5</strain>
    </source>
</reference>
<dbReference type="InterPro" id="IPR011990">
    <property type="entry name" value="TPR-like_helical_dom_sf"/>
</dbReference>
<dbReference type="InterPro" id="IPR002885">
    <property type="entry name" value="PPR_rpt"/>
</dbReference>
<dbReference type="PANTHER" id="PTHR47936">
    <property type="entry name" value="PPR_LONG DOMAIN-CONTAINING PROTEIN"/>
    <property type="match status" value="1"/>
</dbReference>